<evidence type="ECO:0000256" key="1">
    <source>
        <dbReference type="SAM" id="Phobius"/>
    </source>
</evidence>
<keyword evidence="1" id="KW-0812">Transmembrane</keyword>
<protein>
    <submittedName>
        <fullName evidence="2">Uncharacterized protein</fullName>
    </submittedName>
</protein>
<keyword evidence="1" id="KW-1133">Transmembrane helix</keyword>
<dbReference type="EMBL" id="CAXITT010000523">
    <property type="protein sequence ID" value="CAL1543071.1"/>
    <property type="molecule type" value="Genomic_DNA"/>
</dbReference>
<evidence type="ECO:0000313" key="2">
    <source>
        <dbReference type="EMBL" id="CAL1543071.1"/>
    </source>
</evidence>
<feature type="transmembrane region" description="Helical" evidence="1">
    <location>
        <begin position="12"/>
        <end position="34"/>
    </location>
</feature>
<proteinExistence type="predicted"/>
<sequence length="412" mass="47056">MAFNVKWNCKNAPLRVLSFLVAVVVVEVFIGLTATDYFKAVLVRGVQYSNKVKLKSRYQLSSTLVNQTQTRFGAWVWTTDDLVKDFNEMLAQDTDAPNDYFPYPCGNKAYACTQSCPQSLSPDPTQRLVDILVSPNLTLSQPQLDAILSMTKSIPESDIVILSATSSNHYDEMQAMFENLHSVVYPVTKYFSVVLFDIGLTPEQRRMTEEKCACHVITFPFELFPDHVKDAHCFSWKPLIVRATIEKARHLLVYQDASIRWTDYFQVFLRRIDRIGLQLTRSSTNNRIPVNTLPQMFAYMGEAPCAFSQFPELHASNAGYRRDALIIRAILEPWARCALEASCMCPVESSLVIDCVKLVAEHRCHRFDQSALGIIGAKLFGDEFYRVMLPDMDAYLDINRDQVMPDYFRSIR</sequence>
<dbReference type="Pfam" id="PF07801">
    <property type="entry name" value="DUF1647"/>
    <property type="match status" value="1"/>
</dbReference>
<comment type="caution">
    <text evidence="2">The sequence shown here is derived from an EMBL/GenBank/DDBJ whole genome shotgun (WGS) entry which is preliminary data.</text>
</comment>
<reference evidence="2 3" key="1">
    <citation type="submission" date="2024-04" db="EMBL/GenBank/DDBJ databases">
        <authorList>
            <consortium name="Genoscope - CEA"/>
            <person name="William W."/>
        </authorList>
    </citation>
    <scope>NUCLEOTIDE SEQUENCE [LARGE SCALE GENOMIC DNA]</scope>
</reference>
<dbReference type="InterPro" id="IPR012444">
    <property type="entry name" value="DUF1647"/>
</dbReference>
<keyword evidence="1" id="KW-0472">Membrane</keyword>
<organism evidence="2 3">
    <name type="scientific">Lymnaea stagnalis</name>
    <name type="common">Great pond snail</name>
    <name type="synonym">Helix stagnalis</name>
    <dbReference type="NCBI Taxonomy" id="6523"/>
    <lineage>
        <taxon>Eukaryota</taxon>
        <taxon>Metazoa</taxon>
        <taxon>Spiralia</taxon>
        <taxon>Lophotrochozoa</taxon>
        <taxon>Mollusca</taxon>
        <taxon>Gastropoda</taxon>
        <taxon>Heterobranchia</taxon>
        <taxon>Euthyneura</taxon>
        <taxon>Panpulmonata</taxon>
        <taxon>Hygrophila</taxon>
        <taxon>Lymnaeoidea</taxon>
        <taxon>Lymnaeidae</taxon>
        <taxon>Lymnaea</taxon>
    </lineage>
</organism>
<dbReference type="PANTHER" id="PTHR31389">
    <property type="entry name" value="LD39211P"/>
    <property type="match status" value="1"/>
</dbReference>
<name>A0AAV2I936_LYMST</name>
<keyword evidence="3" id="KW-1185">Reference proteome</keyword>
<accession>A0AAV2I936</accession>
<evidence type="ECO:0000313" key="3">
    <source>
        <dbReference type="Proteomes" id="UP001497497"/>
    </source>
</evidence>
<gene>
    <name evidence="2" type="ORF">GSLYS_00016605001</name>
</gene>
<dbReference type="AlphaFoldDB" id="A0AAV2I936"/>
<dbReference type="PANTHER" id="PTHR31389:SF4">
    <property type="entry name" value="LD39211P"/>
    <property type="match status" value="1"/>
</dbReference>
<dbReference type="Proteomes" id="UP001497497">
    <property type="component" value="Unassembled WGS sequence"/>
</dbReference>